<evidence type="ECO:0000313" key="3">
    <source>
        <dbReference type="Proteomes" id="UP000759131"/>
    </source>
</evidence>
<name>A0A7R9QD11_9ACAR</name>
<dbReference type="InterPro" id="IPR004172">
    <property type="entry name" value="L27_dom"/>
</dbReference>
<dbReference type="EMBL" id="OC879616">
    <property type="protein sequence ID" value="CAD7641293.1"/>
    <property type="molecule type" value="Genomic_DNA"/>
</dbReference>
<evidence type="ECO:0000259" key="1">
    <source>
        <dbReference type="PROSITE" id="PS51022"/>
    </source>
</evidence>
<dbReference type="GO" id="GO:0030054">
    <property type="term" value="C:cell junction"/>
    <property type="evidence" value="ECO:0007669"/>
    <property type="project" value="UniProtKB-ARBA"/>
</dbReference>
<feature type="domain" description="L27" evidence="1">
    <location>
        <begin position="3"/>
        <end position="66"/>
    </location>
</feature>
<dbReference type="PROSITE" id="PS51022">
    <property type="entry name" value="L27"/>
    <property type="match status" value="1"/>
</dbReference>
<keyword evidence="3" id="KW-1185">Reference proteome</keyword>
<reference evidence="2" key="1">
    <citation type="submission" date="2020-11" db="EMBL/GenBank/DDBJ databases">
        <authorList>
            <person name="Tran Van P."/>
        </authorList>
    </citation>
    <scope>NUCLEOTIDE SEQUENCE</scope>
</reference>
<feature type="non-terminal residue" evidence="2">
    <location>
        <position position="1"/>
    </location>
</feature>
<organism evidence="2">
    <name type="scientific">Medioppia subpectinata</name>
    <dbReference type="NCBI Taxonomy" id="1979941"/>
    <lineage>
        <taxon>Eukaryota</taxon>
        <taxon>Metazoa</taxon>
        <taxon>Ecdysozoa</taxon>
        <taxon>Arthropoda</taxon>
        <taxon>Chelicerata</taxon>
        <taxon>Arachnida</taxon>
        <taxon>Acari</taxon>
        <taxon>Acariformes</taxon>
        <taxon>Sarcoptiformes</taxon>
        <taxon>Oribatida</taxon>
        <taxon>Brachypylina</taxon>
        <taxon>Oppioidea</taxon>
        <taxon>Oppiidae</taxon>
        <taxon>Medioppia</taxon>
    </lineage>
</organism>
<dbReference type="AlphaFoldDB" id="A0A7R9QD11"/>
<dbReference type="InterPro" id="IPR036892">
    <property type="entry name" value="L27_dom_sf"/>
</dbReference>
<evidence type="ECO:0000313" key="2">
    <source>
        <dbReference type="EMBL" id="CAD7641293.1"/>
    </source>
</evidence>
<dbReference type="Gene3D" id="1.10.287.650">
    <property type="entry name" value="L27 domain"/>
    <property type="match status" value="1"/>
</dbReference>
<proteinExistence type="predicted"/>
<dbReference type="Proteomes" id="UP000759131">
    <property type="component" value="Unassembled WGS sequence"/>
</dbReference>
<dbReference type="SUPFAM" id="SSF101288">
    <property type="entry name" value="L27 domain"/>
    <property type="match status" value="1"/>
</dbReference>
<dbReference type="OrthoDB" id="6022242at2759"/>
<gene>
    <name evidence="2" type="ORF">OSB1V03_LOCUS18587</name>
</gene>
<accession>A0A7R9QD11</accession>
<dbReference type="EMBL" id="CAJPIZ010025041">
    <property type="protein sequence ID" value="CAG2118636.1"/>
    <property type="molecule type" value="Genomic_DNA"/>
</dbReference>
<sequence length="176" mass="19675">MTITKDINQIKNLLERIDHNLKHKDSSNGSNLKDDLKTLLTVLQCPVFASIIAIQESIDELKEQLLRHPSILPVDFDISPLTGQLMLTVPSDTNNLIAANEDSYEPSSDPEQSYEFDCRPELVVRQNNHLNEMCVQPEPDYVNISAQLGRVSYPAYSLSTMGTDNAEGLLKCLSES</sequence>
<protein>
    <recommendedName>
        <fullName evidence="1">L27 domain-containing protein</fullName>
    </recommendedName>
</protein>